<reference evidence="2 3" key="2">
    <citation type="journal article" date="2023" name="Mol. Biol. Evol.">
        <title>Genomics of Secondarily Temperate Adaptation in the Only Non-Antarctic Icefish.</title>
        <authorList>
            <person name="Rivera-Colon A.G."/>
            <person name="Rayamajhi N."/>
            <person name="Minhas B.F."/>
            <person name="Madrigal G."/>
            <person name="Bilyk K.T."/>
            <person name="Yoon V."/>
            <person name="Hune M."/>
            <person name="Gregory S."/>
            <person name="Cheng C.H.C."/>
            <person name="Catchen J.M."/>
        </authorList>
    </citation>
    <scope>NUCLEOTIDE SEQUENCE [LARGE SCALE GENOMIC DNA]</scope>
    <source>
        <strain evidence="2">JMC-PN-2008</strain>
    </source>
</reference>
<dbReference type="AlphaFoldDB" id="A0AAN7Y678"/>
<evidence type="ECO:0000313" key="3">
    <source>
        <dbReference type="Proteomes" id="UP001346869"/>
    </source>
</evidence>
<keyword evidence="3" id="KW-1185">Reference proteome</keyword>
<evidence type="ECO:0000256" key="1">
    <source>
        <dbReference type="SAM" id="MobiDB-lite"/>
    </source>
</evidence>
<protein>
    <submittedName>
        <fullName evidence="2">Uncharacterized protein</fullName>
    </submittedName>
</protein>
<dbReference type="EMBL" id="JAUZQC010000004">
    <property type="protein sequence ID" value="KAK5872889.1"/>
    <property type="molecule type" value="Genomic_DNA"/>
</dbReference>
<reference evidence="2 3" key="1">
    <citation type="journal article" date="2023" name="Genes (Basel)">
        <title>Chromosome-Level Genome Assembly and Circadian Gene Repertoire of the Patagonia Blennie Eleginops maclovinus-The Closest Ancestral Proxy of Antarctic Cryonotothenioids.</title>
        <authorList>
            <person name="Cheng C.C."/>
            <person name="Rivera-Colon A.G."/>
            <person name="Minhas B.F."/>
            <person name="Wilson L."/>
            <person name="Rayamajhi N."/>
            <person name="Vargas-Chacoff L."/>
            <person name="Catchen J.M."/>
        </authorList>
    </citation>
    <scope>NUCLEOTIDE SEQUENCE [LARGE SCALE GENOMIC DNA]</scope>
    <source>
        <strain evidence="2">JMC-PN-2008</strain>
    </source>
</reference>
<organism evidence="2 3">
    <name type="scientific">Eleginops maclovinus</name>
    <name type="common">Patagonian blennie</name>
    <name type="synonym">Eleginus maclovinus</name>
    <dbReference type="NCBI Taxonomy" id="56733"/>
    <lineage>
        <taxon>Eukaryota</taxon>
        <taxon>Metazoa</taxon>
        <taxon>Chordata</taxon>
        <taxon>Craniata</taxon>
        <taxon>Vertebrata</taxon>
        <taxon>Euteleostomi</taxon>
        <taxon>Actinopterygii</taxon>
        <taxon>Neopterygii</taxon>
        <taxon>Teleostei</taxon>
        <taxon>Neoteleostei</taxon>
        <taxon>Acanthomorphata</taxon>
        <taxon>Eupercaria</taxon>
        <taxon>Perciformes</taxon>
        <taxon>Notothenioidei</taxon>
        <taxon>Eleginopidae</taxon>
        <taxon>Eleginops</taxon>
    </lineage>
</organism>
<name>A0AAN7Y678_ELEMC</name>
<dbReference type="Proteomes" id="UP001346869">
    <property type="component" value="Unassembled WGS sequence"/>
</dbReference>
<accession>A0AAN7Y678</accession>
<proteinExistence type="predicted"/>
<evidence type="ECO:0000313" key="2">
    <source>
        <dbReference type="EMBL" id="KAK5872889.1"/>
    </source>
</evidence>
<gene>
    <name evidence="2" type="ORF">PBY51_013547</name>
</gene>
<feature type="region of interest" description="Disordered" evidence="1">
    <location>
        <begin position="58"/>
        <end position="89"/>
    </location>
</feature>
<sequence>MRNVLHQVEVSLVSGNKQPTLGRPVKHSWAVSHVWTEGWRGGEASGPELWAPFVSSGLTRRTEKKTNSSLTAAAPLPTDQPHASRAGAV</sequence>
<comment type="caution">
    <text evidence="2">The sequence shown here is derived from an EMBL/GenBank/DDBJ whole genome shotgun (WGS) entry which is preliminary data.</text>
</comment>